<evidence type="ECO:0000256" key="3">
    <source>
        <dbReference type="ARBA" id="ARBA00022969"/>
    </source>
</evidence>
<evidence type="ECO:0000256" key="1">
    <source>
        <dbReference type="ARBA" id="ARBA00004288"/>
    </source>
</evidence>
<comment type="similarity">
    <text evidence="2">Belongs to the SspH family.</text>
</comment>
<dbReference type="HAMAP" id="MF_00667">
    <property type="entry name" value="SspH"/>
    <property type="match status" value="1"/>
</dbReference>
<proteinExistence type="inferred from homology"/>
<accession>A0A6N9Q005</accession>
<protein>
    <submittedName>
        <fullName evidence="4">H-type small acid-soluble spore protein</fullName>
    </submittedName>
</protein>
<dbReference type="OrthoDB" id="1683648at2"/>
<gene>
    <name evidence="4" type="ORF">ERL59_05860</name>
</gene>
<keyword evidence="5" id="KW-1185">Reference proteome</keyword>
<dbReference type="NCBIfam" id="TIGR02861">
    <property type="entry name" value="SASP_H"/>
    <property type="match status" value="1"/>
</dbReference>
<name>A0A6N9Q005_9BACL</name>
<dbReference type="AlphaFoldDB" id="A0A6N9Q005"/>
<keyword evidence="3" id="KW-0749">Sporulation</keyword>
<dbReference type="GO" id="GO:0042601">
    <property type="term" value="C:endospore-forming forespore"/>
    <property type="evidence" value="ECO:0007669"/>
    <property type="project" value="InterPro"/>
</dbReference>
<evidence type="ECO:0000313" key="5">
    <source>
        <dbReference type="Proteomes" id="UP000448943"/>
    </source>
</evidence>
<comment type="caution">
    <text evidence="4">The sequence shown here is derived from an EMBL/GenBank/DDBJ whole genome shotgun (WGS) entry which is preliminary data.</text>
</comment>
<evidence type="ECO:0000256" key="2">
    <source>
        <dbReference type="ARBA" id="ARBA00006573"/>
    </source>
</evidence>
<dbReference type="Proteomes" id="UP000448943">
    <property type="component" value="Unassembled WGS sequence"/>
</dbReference>
<dbReference type="RefSeq" id="WP_160645264.1">
    <property type="nucleotide sequence ID" value="NZ_SIJB01000014.1"/>
</dbReference>
<reference evidence="4 5" key="1">
    <citation type="submission" date="2019-01" db="EMBL/GenBank/DDBJ databases">
        <title>Chengkuizengella sp. nov., isolated from deep-sea sediment of East Pacific Ocean.</title>
        <authorList>
            <person name="Yang J."/>
            <person name="Lai Q."/>
            <person name="Shao Z."/>
        </authorList>
    </citation>
    <scope>NUCLEOTIDE SEQUENCE [LARGE SCALE GENOMIC DNA]</scope>
    <source>
        <strain evidence="4 5">YPA3-1-1</strain>
    </source>
</reference>
<organism evidence="4 5">
    <name type="scientific">Chengkuizengella marina</name>
    <dbReference type="NCBI Taxonomy" id="2507566"/>
    <lineage>
        <taxon>Bacteria</taxon>
        <taxon>Bacillati</taxon>
        <taxon>Bacillota</taxon>
        <taxon>Bacilli</taxon>
        <taxon>Bacillales</taxon>
        <taxon>Paenibacillaceae</taxon>
        <taxon>Chengkuizengella</taxon>
    </lineage>
</organism>
<dbReference type="EMBL" id="SIJB01000014">
    <property type="protein sequence ID" value="NBI28476.1"/>
    <property type="molecule type" value="Genomic_DNA"/>
</dbReference>
<dbReference type="Pfam" id="PF08141">
    <property type="entry name" value="SspH"/>
    <property type="match status" value="1"/>
</dbReference>
<dbReference type="GO" id="GO:0030435">
    <property type="term" value="P:sporulation resulting in formation of a cellular spore"/>
    <property type="evidence" value="ECO:0007669"/>
    <property type="project" value="UniProtKB-KW"/>
</dbReference>
<dbReference type="InterPro" id="IPR012610">
    <property type="entry name" value="SASP_SspH"/>
</dbReference>
<comment type="subcellular location">
    <subcellularLocation>
        <location evidence="1">Spore core</location>
    </subcellularLocation>
</comment>
<evidence type="ECO:0000313" key="4">
    <source>
        <dbReference type="EMBL" id="NBI28476.1"/>
    </source>
</evidence>
<dbReference type="GO" id="GO:0030436">
    <property type="term" value="P:asexual sporulation"/>
    <property type="evidence" value="ECO:0007669"/>
    <property type="project" value="InterPro"/>
</dbReference>
<sequence>MDIERAQEIFHSEAKINVYLNGKEVWIDKVDRVNNCASIHEVNNPNEQETVEITKLKELQ</sequence>